<protein>
    <submittedName>
        <fullName evidence="2">GroES-like protein</fullName>
    </submittedName>
</protein>
<dbReference type="SMART" id="SM00829">
    <property type="entry name" value="PKS_ER"/>
    <property type="match status" value="1"/>
</dbReference>
<dbReference type="InterPro" id="IPR013154">
    <property type="entry name" value="ADH-like_N"/>
</dbReference>
<feature type="domain" description="Enoyl reductase (ER)" evidence="1">
    <location>
        <begin position="14"/>
        <end position="347"/>
    </location>
</feature>
<dbReference type="SUPFAM" id="SSF50129">
    <property type="entry name" value="GroES-like"/>
    <property type="match status" value="1"/>
</dbReference>
<dbReference type="CDD" id="cd08249">
    <property type="entry name" value="enoyl_reductase_like"/>
    <property type="match status" value="1"/>
</dbReference>
<sequence length="357" mass="37552">MPVYPAVVLTKANGAVLQANPQTPYPPTPGPDEVLIRNVAVASNPKDWKLSKVGYYEGIEGNDVAGYVDAVGENVKEFKKGDRVAGFTKMATSNAYGAYQTHSVCPASTTFPLGPNTSFEDAATLPLAAMTAAIGLFVRLKAVEPTVDGEPNPEAAGRGVVIWGASSSVGAFTVQLAKRAGYFVIGVAGAGSKLAKDLGCDVVLDYRTPGIGDQIKKAIADSGKTFDIAYDAHSGVSGDSTSFVELAQVLQPQGGIVAVVIPVPEPDKAQLPSNIEAPWTLVGTAHHPTAAGGDADFAYRWFRQLGKWLEEGKFRPNVVRVMPGGLAGVREGLELMETGKISGEKLVYRIDETPTSF</sequence>
<dbReference type="AlphaFoldDB" id="A0A139AVL9"/>
<evidence type="ECO:0000313" key="3">
    <source>
        <dbReference type="Proteomes" id="UP000070544"/>
    </source>
</evidence>
<organism evidence="2 3">
    <name type="scientific">Gonapodya prolifera (strain JEL478)</name>
    <name type="common">Monoblepharis prolifera</name>
    <dbReference type="NCBI Taxonomy" id="1344416"/>
    <lineage>
        <taxon>Eukaryota</taxon>
        <taxon>Fungi</taxon>
        <taxon>Fungi incertae sedis</taxon>
        <taxon>Chytridiomycota</taxon>
        <taxon>Chytridiomycota incertae sedis</taxon>
        <taxon>Monoblepharidomycetes</taxon>
        <taxon>Monoblepharidales</taxon>
        <taxon>Gonapodyaceae</taxon>
        <taxon>Gonapodya</taxon>
    </lineage>
</organism>
<name>A0A139AVL9_GONPJ</name>
<dbReference type="GO" id="GO:0016651">
    <property type="term" value="F:oxidoreductase activity, acting on NAD(P)H"/>
    <property type="evidence" value="ECO:0007669"/>
    <property type="project" value="InterPro"/>
</dbReference>
<dbReference type="Pfam" id="PF00107">
    <property type="entry name" value="ADH_zinc_N"/>
    <property type="match status" value="1"/>
</dbReference>
<dbReference type="InterPro" id="IPR047122">
    <property type="entry name" value="Trans-enoyl_RdTase-like"/>
</dbReference>
<dbReference type="OMA" id="AFATEYY"/>
<dbReference type="STRING" id="1344416.A0A139AVL9"/>
<dbReference type="InterPro" id="IPR036291">
    <property type="entry name" value="NAD(P)-bd_dom_sf"/>
</dbReference>
<reference evidence="2 3" key="1">
    <citation type="journal article" date="2015" name="Genome Biol. Evol.">
        <title>Phylogenomic analyses indicate that early fungi evolved digesting cell walls of algal ancestors of land plants.</title>
        <authorList>
            <person name="Chang Y."/>
            <person name="Wang S."/>
            <person name="Sekimoto S."/>
            <person name="Aerts A.L."/>
            <person name="Choi C."/>
            <person name="Clum A."/>
            <person name="LaButti K.M."/>
            <person name="Lindquist E.A."/>
            <person name="Yee Ngan C."/>
            <person name="Ohm R.A."/>
            <person name="Salamov A.A."/>
            <person name="Grigoriev I.V."/>
            <person name="Spatafora J.W."/>
            <person name="Berbee M.L."/>
        </authorList>
    </citation>
    <scope>NUCLEOTIDE SEQUENCE [LARGE SCALE GENOMIC DNA]</scope>
    <source>
        <strain evidence="2 3">JEL478</strain>
    </source>
</reference>
<dbReference type="PANTHER" id="PTHR45348">
    <property type="entry name" value="HYPOTHETICAL OXIDOREDUCTASE (EUROFUNG)"/>
    <property type="match status" value="1"/>
</dbReference>
<accession>A0A139AVL9</accession>
<dbReference type="Proteomes" id="UP000070544">
    <property type="component" value="Unassembled WGS sequence"/>
</dbReference>
<dbReference type="InterPro" id="IPR013149">
    <property type="entry name" value="ADH-like_C"/>
</dbReference>
<proteinExistence type="predicted"/>
<dbReference type="PANTHER" id="PTHR45348:SF5">
    <property type="entry name" value="OXIDOREDUCTASE, PUTATIVE (AFU_ORTHOLOGUE AFUA_8G01420)-RELATED"/>
    <property type="match status" value="1"/>
</dbReference>
<dbReference type="Pfam" id="PF08240">
    <property type="entry name" value="ADH_N"/>
    <property type="match status" value="1"/>
</dbReference>
<keyword evidence="3" id="KW-1185">Reference proteome</keyword>
<dbReference type="OrthoDB" id="9992527at2759"/>
<dbReference type="Gene3D" id="3.40.50.720">
    <property type="entry name" value="NAD(P)-binding Rossmann-like Domain"/>
    <property type="match status" value="1"/>
</dbReference>
<dbReference type="Gene3D" id="3.90.180.10">
    <property type="entry name" value="Medium-chain alcohol dehydrogenases, catalytic domain"/>
    <property type="match status" value="1"/>
</dbReference>
<evidence type="ECO:0000259" key="1">
    <source>
        <dbReference type="SMART" id="SM00829"/>
    </source>
</evidence>
<dbReference type="SUPFAM" id="SSF51735">
    <property type="entry name" value="NAD(P)-binding Rossmann-fold domains"/>
    <property type="match status" value="1"/>
</dbReference>
<dbReference type="InterPro" id="IPR020843">
    <property type="entry name" value="ER"/>
</dbReference>
<dbReference type="InterPro" id="IPR011032">
    <property type="entry name" value="GroES-like_sf"/>
</dbReference>
<dbReference type="EMBL" id="KQ965734">
    <property type="protein sequence ID" value="KXS20778.1"/>
    <property type="molecule type" value="Genomic_DNA"/>
</dbReference>
<gene>
    <name evidence="2" type="ORF">M427DRAFT_51741</name>
</gene>
<evidence type="ECO:0000313" key="2">
    <source>
        <dbReference type="EMBL" id="KXS20778.1"/>
    </source>
</evidence>